<dbReference type="Pfam" id="PF06041">
    <property type="entry name" value="DUF924"/>
    <property type="match status" value="1"/>
</dbReference>
<dbReference type="EMBL" id="JBHRXJ010000002">
    <property type="protein sequence ID" value="MFC3527340.1"/>
    <property type="molecule type" value="Genomic_DNA"/>
</dbReference>
<reference evidence="2" key="1">
    <citation type="journal article" date="2019" name="Int. J. Syst. Evol. Microbiol.">
        <title>The Global Catalogue of Microorganisms (GCM) 10K type strain sequencing project: providing services to taxonomists for standard genome sequencing and annotation.</title>
        <authorList>
            <consortium name="The Broad Institute Genomics Platform"/>
            <consortium name="The Broad Institute Genome Sequencing Center for Infectious Disease"/>
            <person name="Wu L."/>
            <person name="Ma J."/>
        </authorList>
    </citation>
    <scope>NUCLEOTIDE SEQUENCE [LARGE SCALE GENOMIC DNA]</scope>
    <source>
        <strain evidence="2">KCTC 42899</strain>
    </source>
</reference>
<dbReference type="RefSeq" id="WP_377742779.1">
    <property type="nucleotide sequence ID" value="NZ_JBHRXJ010000002.1"/>
</dbReference>
<proteinExistence type="predicted"/>
<dbReference type="Gene3D" id="1.20.58.320">
    <property type="entry name" value="TPR-like"/>
    <property type="match status" value="1"/>
</dbReference>
<comment type="caution">
    <text evidence="1">The sequence shown here is derived from an EMBL/GenBank/DDBJ whole genome shotgun (WGS) entry which is preliminary data.</text>
</comment>
<dbReference type="SUPFAM" id="SSF48452">
    <property type="entry name" value="TPR-like"/>
    <property type="match status" value="1"/>
</dbReference>
<evidence type="ECO:0000313" key="1">
    <source>
        <dbReference type="EMBL" id="MFC3527340.1"/>
    </source>
</evidence>
<organism evidence="1 2">
    <name type="scientific">Paracoccus mangrovi</name>
    <dbReference type="NCBI Taxonomy" id="1715645"/>
    <lineage>
        <taxon>Bacteria</taxon>
        <taxon>Pseudomonadati</taxon>
        <taxon>Pseudomonadota</taxon>
        <taxon>Alphaproteobacteria</taxon>
        <taxon>Rhodobacterales</taxon>
        <taxon>Paracoccaceae</taxon>
        <taxon>Paracoccus</taxon>
    </lineage>
</organism>
<dbReference type="InterPro" id="IPR010323">
    <property type="entry name" value="DUF924"/>
</dbReference>
<dbReference type="Proteomes" id="UP001595721">
    <property type="component" value="Unassembled WGS sequence"/>
</dbReference>
<evidence type="ECO:0000313" key="2">
    <source>
        <dbReference type="Proteomes" id="UP001595721"/>
    </source>
</evidence>
<dbReference type="InterPro" id="IPR011990">
    <property type="entry name" value="TPR-like_helical_dom_sf"/>
</dbReference>
<sequence>MTTIATADQVLQFWLVDVGEKGWYDGNATLDATIRERFRPTWDRAAELAPAWAATPRGALAALILTDQFPRNMFRNDPRAFATDPLARQIANAAIAAGFDQEIAPPARQFFYMPFEHSEHLADQKRCIDLFRENMPGESLQHAEMHHDTIAKFGRFPWRNDALGRPASAAENRVMQAGGYGALISGKLSLDDLA</sequence>
<dbReference type="Gene3D" id="1.25.40.10">
    <property type="entry name" value="Tetratricopeptide repeat domain"/>
    <property type="match status" value="1"/>
</dbReference>
<accession>A0ABV7QZV2</accession>
<name>A0ABV7QZV2_9RHOB</name>
<protein>
    <submittedName>
        <fullName evidence="1">DUF924 family protein</fullName>
    </submittedName>
</protein>
<gene>
    <name evidence="1" type="ORF">ACFOMH_04070</name>
</gene>
<keyword evidence="2" id="KW-1185">Reference proteome</keyword>